<evidence type="ECO:0000313" key="2">
    <source>
        <dbReference type="EMBL" id="HJD32676.1"/>
    </source>
</evidence>
<keyword evidence="1" id="KW-0472">Membrane</keyword>
<sequence>MDLSEQLDRISADTTDLFLACYEKLMDADSLDKLAAQEVICTRTGIKRFSRILMDRLQAERNRLLMSGIRRLSEETGKPLSFTEENGEEFPTLPPVSVSIPLFLPSLSPFIYGLLAAFVCMGFLLVETLLACLTEWIAEPASVLIHTAAVLHLGKPVSYAVMLISALLMMHMIILHGSPRWAAVDQLTEIFQENDVSGKYCNSIKEYWETQKKRLQD</sequence>
<feature type="transmembrane region" description="Helical" evidence="1">
    <location>
        <begin position="157"/>
        <end position="175"/>
    </location>
</feature>
<protein>
    <submittedName>
        <fullName evidence="2">Uncharacterized protein</fullName>
    </submittedName>
</protein>
<dbReference type="EMBL" id="DWUW01000348">
    <property type="protein sequence ID" value="HJD32676.1"/>
    <property type="molecule type" value="Genomic_DNA"/>
</dbReference>
<proteinExistence type="predicted"/>
<dbReference type="AlphaFoldDB" id="A0A9D2R2Y0"/>
<comment type="caution">
    <text evidence="2">The sequence shown here is derived from an EMBL/GenBank/DDBJ whole genome shotgun (WGS) entry which is preliminary data.</text>
</comment>
<keyword evidence="1" id="KW-1133">Transmembrane helix</keyword>
<feature type="transmembrane region" description="Helical" evidence="1">
    <location>
        <begin position="110"/>
        <end position="137"/>
    </location>
</feature>
<accession>A0A9D2R2Y0</accession>
<name>A0A9D2R2Y0_9FIRM</name>
<reference evidence="2" key="2">
    <citation type="submission" date="2021-04" db="EMBL/GenBank/DDBJ databases">
        <authorList>
            <person name="Gilroy R."/>
        </authorList>
    </citation>
    <scope>NUCLEOTIDE SEQUENCE</scope>
    <source>
        <strain evidence="2">ChiHjej8B7-25341</strain>
    </source>
</reference>
<organism evidence="2 3">
    <name type="scientific">Candidatus Eisenbergiella stercorigallinarum</name>
    <dbReference type="NCBI Taxonomy" id="2838557"/>
    <lineage>
        <taxon>Bacteria</taxon>
        <taxon>Bacillati</taxon>
        <taxon>Bacillota</taxon>
        <taxon>Clostridia</taxon>
        <taxon>Lachnospirales</taxon>
        <taxon>Lachnospiraceae</taxon>
        <taxon>Eisenbergiella</taxon>
    </lineage>
</organism>
<keyword evidence="1" id="KW-0812">Transmembrane</keyword>
<gene>
    <name evidence="2" type="ORF">H9912_12165</name>
</gene>
<dbReference type="Proteomes" id="UP000823851">
    <property type="component" value="Unassembled WGS sequence"/>
</dbReference>
<evidence type="ECO:0000313" key="3">
    <source>
        <dbReference type="Proteomes" id="UP000823851"/>
    </source>
</evidence>
<evidence type="ECO:0000256" key="1">
    <source>
        <dbReference type="SAM" id="Phobius"/>
    </source>
</evidence>
<reference evidence="2" key="1">
    <citation type="journal article" date="2021" name="PeerJ">
        <title>Extensive microbial diversity within the chicken gut microbiome revealed by metagenomics and culture.</title>
        <authorList>
            <person name="Gilroy R."/>
            <person name="Ravi A."/>
            <person name="Getino M."/>
            <person name="Pursley I."/>
            <person name="Horton D.L."/>
            <person name="Alikhan N.F."/>
            <person name="Baker D."/>
            <person name="Gharbi K."/>
            <person name="Hall N."/>
            <person name="Watson M."/>
            <person name="Adriaenssens E.M."/>
            <person name="Foster-Nyarko E."/>
            <person name="Jarju S."/>
            <person name="Secka A."/>
            <person name="Antonio M."/>
            <person name="Oren A."/>
            <person name="Chaudhuri R.R."/>
            <person name="La Ragione R."/>
            <person name="Hildebrand F."/>
            <person name="Pallen M.J."/>
        </authorList>
    </citation>
    <scope>NUCLEOTIDE SEQUENCE</scope>
    <source>
        <strain evidence="2">ChiHjej8B7-25341</strain>
    </source>
</reference>